<proteinExistence type="predicted"/>
<feature type="chain" id="PRO_5012963520" description="Chitin-binding type-2 domain-containing protein" evidence="7">
    <location>
        <begin position="18"/>
        <end position="291"/>
    </location>
</feature>
<evidence type="ECO:0000256" key="7">
    <source>
        <dbReference type="SAM" id="SignalP"/>
    </source>
</evidence>
<evidence type="ECO:0000259" key="8">
    <source>
        <dbReference type="PROSITE" id="PS50940"/>
    </source>
</evidence>
<gene>
    <name evidence="9" type="ORF">TSAR_004835</name>
</gene>
<name>A0A232EJ67_9HYME</name>
<keyword evidence="5" id="KW-0325">Glycoprotein</keyword>
<dbReference type="InterPro" id="IPR036508">
    <property type="entry name" value="Chitin-bd_dom_sf"/>
</dbReference>
<evidence type="ECO:0000256" key="5">
    <source>
        <dbReference type="ARBA" id="ARBA00023180"/>
    </source>
</evidence>
<keyword evidence="10" id="KW-1185">Reference proteome</keyword>
<dbReference type="SMART" id="SM00494">
    <property type="entry name" value="ChtBD2"/>
    <property type="match status" value="3"/>
</dbReference>
<dbReference type="GO" id="GO:0005576">
    <property type="term" value="C:extracellular region"/>
    <property type="evidence" value="ECO:0007669"/>
    <property type="project" value="InterPro"/>
</dbReference>
<keyword evidence="1" id="KW-0147">Chitin-binding</keyword>
<dbReference type="Gene3D" id="2.170.140.10">
    <property type="entry name" value="Chitin binding domain"/>
    <property type="match status" value="3"/>
</dbReference>
<evidence type="ECO:0000256" key="4">
    <source>
        <dbReference type="ARBA" id="ARBA00023157"/>
    </source>
</evidence>
<evidence type="ECO:0000256" key="1">
    <source>
        <dbReference type="ARBA" id="ARBA00022669"/>
    </source>
</evidence>
<dbReference type="Proteomes" id="UP000215335">
    <property type="component" value="Unassembled WGS sequence"/>
</dbReference>
<reference evidence="9 10" key="1">
    <citation type="journal article" date="2017" name="Curr. Biol.">
        <title>The Evolution of Venom by Co-option of Single-Copy Genes.</title>
        <authorList>
            <person name="Martinson E.O."/>
            <person name="Mrinalini"/>
            <person name="Kelkar Y.D."/>
            <person name="Chang C.H."/>
            <person name="Werren J.H."/>
        </authorList>
    </citation>
    <scope>NUCLEOTIDE SEQUENCE [LARGE SCALE GENOMIC DNA]</scope>
    <source>
        <strain evidence="9 10">Alberta</strain>
        <tissue evidence="9">Whole body</tissue>
    </source>
</reference>
<dbReference type="OrthoDB" id="8173020at2759"/>
<dbReference type="Pfam" id="PF01607">
    <property type="entry name" value="CBM_14"/>
    <property type="match status" value="3"/>
</dbReference>
<dbReference type="AlphaFoldDB" id="A0A232EJ67"/>
<feature type="signal peptide" evidence="7">
    <location>
        <begin position="1"/>
        <end position="17"/>
    </location>
</feature>
<accession>A0A232EJ67</accession>
<dbReference type="InterPro" id="IPR002557">
    <property type="entry name" value="Chitin-bd_dom"/>
</dbReference>
<dbReference type="EMBL" id="NNAY01004076">
    <property type="protein sequence ID" value="OXU18406.1"/>
    <property type="molecule type" value="Genomic_DNA"/>
</dbReference>
<sequence>MRTFFAIAAILVAGASAQESFKCPDDYGFYPHHLSCDKYWKCDNNVAELKTCGNGLAFDASDSKFLTENCDYLHNVDCGERSQLEPPISTPHCARLYGIFADEKKCDVFWNCWNGEASRYQCSPGLAYDREARVCMWADQVPECRVDEVANGFACPAAGEVAGASGSFSRHAHPEDCRKYYICIEGTAREYGCPIGTVFKIGDADGSGACEDPEDVPGCRVIRKLDSAYTHATGLILLFPSEDYYGDLDLKSIRKSELLAGIQGSGETRNVAGKPGKPRPSTAQTARPSQE</sequence>
<keyword evidence="4" id="KW-1015">Disulfide bond</keyword>
<keyword evidence="3" id="KW-0677">Repeat</keyword>
<protein>
    <recommendedName>
        <fullName evidence="8">Chitin-binding type-2 domain-containing protein</fullName>
    </recommendedName>
</protein>
<evidence type="ECO:0000313" key="10">
    <source>
        <dbReference type="Proteomes" id="UP000215335"/>
    </source>
</evidence>
<evidence type="ECO:0000256" key="3">
    <source>
        <dbReference type="ARBA" id="ARBA00022737"/>
    </source>
</evidence>
<comment type="caution">
    <text evidence="9">The sequence shown here is derived from an EMBL/GenBank/DDBJ whole genome shotgun (WGS) entry which is preliminary data.</text>
</comment>
<dbReference type="FunFam" id="2.170.140.10:FF:000002">
    <property type="entry name" value="Gasp, isoform A"/>
    <property type="match status" value="1"/>
</dbReference>
<feature type="compositionally biased region" description="Polar residues" evidence="6">
    <location>
        <begin position="281"/>
        <end position="291"/>
    </location>
</feature>
<evidence type="ECO:0000256" key="2">
    <source>
        <dbReference type="ARBA" id="ARBA00022729"/>
    </source>
</evidence>
<organism evidence="9 10">
    <name type="scientific">Trichomalopsis sarcophagae</name>
    <dbReference type="NCBI Taxonomy" id="543379"/>
    <lineage>
        <taxon>Eukaryota</taxon>
        <taxon>Metazoa</taxon>
        <taxon>Ecdysozoa</taxon>
        <taxon>Arthropoda</taxon>
        <taxon>Hexapoda</taxon>
        <taxon>Insecta</taxon>
        <taxon>Pterygota</taxon>
        <taxon>Neoptera</taxon>
        <taxon>Endopterygota</taxon>
        <taxon>Hymenoptera</taxon>
        <taxon>Apocrita</taxon>
        <taxon>Proctotrupomorpha</taxon>
        <taxon>Chalcidoidea</taxon>
        <taxon>Pteromalidae</taxon>
        <taxon>Pteromalinae</taxon>
        <taxon>Trichomalopsis</taxon>
    </lineage>
</organism>
<dbReference type="STRING" id="543379.A0A232EJ67"/>
<dbReference type="InterPro" id="IPR051940">
    <property type="entry name" value="Chitin_bind-dev_reg"/>
</dbReference>
<keyword evidence="2 7" id="KW-0732">Signal</keyword>
<evidence type="ECO:0000313" key="9">
    <source>
        <dbReference type="EMBL" id="OXU18406.1"/>
    </source>
</evidence>
<dbReference type="PROSITE" id="PS50940">
    <property type="entry name" value="CHIT_BIND_II"/>
    <property type="match status" value="3"/>
</dbReference>
<feature type="region of interest" description="Disordered" evidence="6">
    <location>
        <begin position="264"/>
        <end position="291"/>
    </location>
</feature>
<feature type="domain" description="Chitin-binding type-2" evidence="8">
    <location>
        <begin position="20"/>
        <end position="80"/>
    </location>
</feature>
<dbReference type="GO" id="GO:0008061">
    <property type="term" value="F:chitin binding"/>
    <property type="evidence" value="ECO:0007669"/>
    <property type="project" value="UniProtKB-KW"/>
</dbReference>
<dbReference type="PANTHER" id="PTHR23301">
    <property type="entry name" value="CHITIN BINDING PERITROPHIN-A"/>
    <property type="match status" value="1"/>
</dbReference>
<feature type="domain" description="Chitin-binding type-2" evidence="8">
    <location>
        <begin position="152"/>
        <end position="221"/>
    </location>
</feature>
<evidence type="ECO:0000256" key="6">
    <source>
        <dbReference type="SAM" id="MobiDB-lite"/>
    </source>
</evidence>
<dbReference type="PANTHER" id="PTHR23301:SF100">
    <property type="entry name" value="GASP, ISOFORM A"/>
    <property type="match status" value="1"/>
</dbReference>
<feature type="domain" description="Chitin-binding type-2" evidence="8">
    <location>
        <begin position="90"/>
        <end position="146"/>
    </location>
</feature>
<dbReference type="SUPFAM" id="SSF57625">
    <property type="entry name" value="Invertebrate chitin-binding proteins"/>
    <property type="match status" value="3"/>
</dbReference>